<evidence type="ECO:0000313" key="2">
    <source>
        <dbReference type="Proteomes" id="UP001152888"/>
    </source>
</evidence>
<gene>
    <name evidence="1" type="ORF">ACAOBT_LOCUS32453</name>
</gene>
<sequence>MNFETAPGFSQVLPLASVVKSCCKNCLEHILTVFVGLRFLLEQTFCNRNRSFG</sequence>
<organism evidence="1 2">
    <name type="scientific">Acanthoscelides obtectus</name>
    <name type="common">Bean weevil</name>
    <name type="synonym">Bruchus obtectus</name>
    <dbReference type="NCBI Taxonomy" id="200917"/>
    <lineage>
        <taxon>Eukaryota</taxon>
        <taxon>Metazoa</taxon>
        <taxon>Ecdysozoa</taxon>
        <taxon>Arthropoda</taxon>
        <taxon>Hexapoda</taxon>
        <taxon>Insecta</taxon>
        <taxon>Pterygota</taxon>
        <taxon>Neoptera</taxon>
        <taxon>Endopterygota</taxon>
        <taxon>Coleoptera</taxon>
        <taxon>Polyphaga</taxon>
        <taxon>Cucujiformia</taxon>
        <taxon>Chrysomeloidea</taxon>
        <taxon>Chrysomelidae</taxon>
        <taxon>Bruchinae</taxon>
        <taxon>Bruchini</taxon>
        <taxon>Acanthoscelides</taxon>
    </lineage>
</organism>
<reference evidence="1" key="1">
    <citation type="submission" date="2022-03" db="EMBL/GenBank/DDBJ databases">
        <authorList>
            <person name="Sayadi A."/>
        </authorList>
    </citation>
    <scope>NUCLEOTIDE SEQUENCE</scope>
</reference>
<dbReference type="AlphaFoldDB" id="A0A9P0MG44"/>
<dbReference type="Proteomes" id="UP001152888">
    <property type="component" value="Unassembled WGS sequence"/>
</dbReference>
<dbReference type="EMBL" id="CAKOFQ010008121">
    <property type="protein sequence ID" value="CAH2011857.1"/>
    <property type="molecule type" value="Genomic_DNA"/>
</dbReference>
<evidence type="ECO:0000313" key="1">
    <source>
        <dbReference type="EMBL" id="CAH2011857.1"/>
    </source>
</evidence>
<name>A0A9P0MG44_ACAOB</name>
<accession>A0A9P0MG44</accession>
<proteinExistence type="predicted"/>
<keyword evidence="2" id="KW-1185">Reference proteome</keyword>
<protein>
    <submittedName>
        <fullName evidence="1">Uncharacterized protein</fullName>
    </submittedName>
</protein>
<comment type="caution">
    <text evidence="1">The sequence shown here is derived from an EMBL/GenBank/DDBJ whole genome shotgun (WGS) entry which is preliminary data.</text>
</comment>